<dbReference type="AlphaFoldDB" id="A0A7Z2ZTS3"/>
<feature type="domain" description="Squalene cyclase C-terminal" evidence="5">
    <location>
        <begin position="334"/>
        <end position="683"/>
    </location>
</feature>
<dbReference type="KEGG" id="mfy:HH212_18840"/>
<dbReference type="PANTHER" id="PTHR11764">
    <property type="entry name" value="TERPENE CYCLASE/MUTASE FAMILY MEMBER"/>
    <property type="match status" value="1"/>
</dbReference>
<dbReference type="InterPro" id="IPR032696">
    <property type="entry name" value="SQ_cyclase_C"/>
</dbReference>
<evidence type="ECO:0000259" key="5">
    <source>
        <dbReference type="Pfam" id="PF13243"/>
    </source>
</evidence>
<dbReference type="PROSITE" id="PS01074">
    <property type="entry name" value="TERPENE_SYNTHASES"/>
    <property type="match status" value="1"/>
</dbReference>
<dbReference type="InterPro" id="IPR006400">
    <property type="entry name" value="Hopene-cyclase"/>
</dbReference>
<evidence type="ECO:0000259" key="6">
    <source>
        <dbReference type="Pfam" id="PF13249"/>
    </source>
</evidence>
<dbReference type="Pfam" id="PF13249">
    <property type="entry name" value="SQHop_cyclase_N"/>
    <property type="match status" value="1"/>
</dbReference>
<dbReference type="EC" id="5.4.99.17" evidence="7"/>
<dbReference type="UniPathway" id="UPA00337"/>
<dbReference type="InterPro" id="IPR032697">
    <property type="entry name" value="SQ_cyclase_N"/>
</dbReference>
<dbReference type="GO" id="GO:0016104">
    <property type="term" value="P:triterpenoid biosynthetic process"/>
    <property type="evidence" value="ECO:0007669"/>
    <property type="project" value="InterPro"/>
</dbReference>
<dbReference type="Gene3D" id="1.50.10.20">
    <property type="match status" value="2"/>
</dbReference>
<dbReference type="GO" id="GO:0051007">
    <property type="term" value="F:squalene-hopene cyclase activity"/>
    <property type="evidence" value="ECO:0007669"/>
    <property type="project" value="UniProtKB-EC"/>
</dbReference>
<dbReference type="Pfam" id="PF13243">
    <property type="entry name" value="SQHop_cyclase_C"/>
    <property type="match status" value="1"/>
</dbReference>
<feature type="domain" description="Squalene cyclase N-terminal" evidence="6">
    <location>
        <begin position="35"/>
        <end position="324"/>
    </location>
</feature>
<dbReference type="InterPro" id="IPR018333">
    <property type="entry name" value="Squalene_cyclase"/>
</dbReference>
<name>A0A7Z2ZTS3_9BURK</name>
<dbReference type="Proteomes" id="UP000502415">
    <property type="component" value="Chromosome"/>
</dbReference>
<accession>A0A7Z2ZTS3</accession>
<evidence type="ECO:0000256" key="1">
    <source>
        <dbReference type="ARBA" id="ARBA00004999"/>
    </source>
</evidence>
<evidence type="ECO:0000256" key="2">
    <source>
        <dbReference type="ARBA" id="ARBA00009755"/>
    </source>
</evidence>
<evidence type="ECO:0000313" key="7">
    <source>
        <dbReference type="EMBL" id="QJE01828.1"/>
    </source>
</evidence>
<dbReference type="InterPro" id="IPR002365">
    <property type="entry name" value="Terpene_synthase_CS"/>
</dbReference>
<comment type="similarity">
    <text evidence="2">Belongs to the terpene cyclase/mutase family.</text>
</comment>
<comment type="pathway">
    <text evidence="1">Secondary metabolite biosynthesis; hopanoid biosynthesis.</text>
</comment>
<dbReference type="EMBL" id="CP051685">
    <property type="protein sequence ID" value="QJE01828.1"/>
    <property type="molecule type" value="Genomic_DNA"/>
</dbReference>
<evidence type="ECO:0000256" key="4">
    <source>
        <dbReference type="ARBA" id="ARBA00023235"/>
    </source>
</evidence>
<evidence type="ECO:0000256" key="3">
    <source>
        <dbReference type="ARBA" id="ARBA00022737"/>
    </source>
</evidence>
<dbReference type="GO" id="GO:0005811">
    <property type="term" value="C:lipid droplet"/>
    <property type="evidence" value="ECO:0007669"/>
    <property type="project" value="InterPro"/>
</dbReference>
<reference evidence="7 8" key="1">
    <citation type="submission" date="2020-04" db="EMBL/GenBank/DDBJ databases">
        <title>Genome sequencing of novel species.</title>
        <authorList>
            <person name="Heo J."/>
            <person name="Kim S.-J."/>
            <person name="Kim J.-S."/>
            <person name="Hong S.-B."/>
            <person name="Kwon S.-W."/>
        </authorList>
    </citation>
    <scope>NUCLEOTIDE SEQUENCE [LARGE SCALE GENOMIC DNA]</scope>
    <source>
        <strain evidence="7 8">GN2-R2</strain>
    </source>
</reference>
<organism evidence="7 8">
    <name type="scientific">Massilia forsythiae</name>
    <dbReference type="NCBI Taxonomy" id="2728020"/>
    <lineage>
        <taxon>Bacteria</taxon>
        <taxon>Pseudomonadati</taxon>
        <taxon>Pseudomonadota</taxon>
        <taxon>Betaproteobacteria</taxon>
        <taxon>Burkholderiales</taxon>
        <taxon>Oxalobacteraceae</taxon>
        <taxon>Telluria group</taxon>
        <taxon>Massilia</taxon>
    </lineage>
</organism>
<keyword evidence="4 7" id="KW-0413">Isomerase</keyword>
<dbReference type="SFLD" id="SFLDG01016">
    <property type="entry name" value="Prenyltransferase_Like_2"/>
    <property type="match status" value="1"/>
</dbReference>
<dbReference type="InterPro" id="IPR008930">
    <property type="entry name" value="Terpenoid_cyclase/PrenylTrfase"/>
</dbReference>
<dbReference type="PANTHER" id="PTHR11764:SF20">
    <property type="entry name" value="LANOSTEROL SYNTHASE"/>
    <property type="match status" value="1"/>
</dbReference>
<dbReference type="NCBIfam" id="TIGR01507">
    <property type="entry name" value="hopene_cyclase"/>
    <property type="match status" value="1"/>
</dbReference>
<dbReference type="RefSeq" id="WP_170203912.1">
    <property type="nucleotide sequence ID" value="NZ_CP051685.1"/>
</dbReference>
<proteinExistence type="inferred from homology"/>
<dbReference type="SUPFAM" id="SSF48239">
    <property type="entry name" value="Terpenoid cyclases/Protein prenyltransferases"/>
    <property type="match status" value="2"/>
</dbReference>
<gene>
    <name evidence="7" type="primary">shc</name>
    <name evidence="7" type="ORF">HH212_18840</name>
</gene>
<evidence type="ECO:0000313" key="8">
    <source>
        <dbReference type="Proteomes" id="UP000502415"/>
    </source>
</evidence>
<protein>
    <submittedName>
        <fullName evidence="7">Squalene--hopene cyclase</fullName>
        <ecNumber evidence="7">5.4.99.17</ecNumber>
    </submittedName>
</protein>
<keyword evidence="3" id="KW-0677">Repeat</keyword>
<sequence>MRYSAFHAGAPAGAPAVRGVEDAALRRGGALDRAIERALQAVLDEQRPDGHWVYELEADATIPAEYVLMVHFLGEPADPLLEAQIGRYLRRVQGAHGGWPLVHGGAFDPSASVKAYFALKMIGDAPGAPHMARARAAILLHGGAERSNVFTRMLLALYGVVPWDAVPVMPVEIALLPGWFPFHLSKVSYWTRTVVAPLLVLGALKPRARNPRAVGIDELFLAPPQQLGQAPRAAHQKRLWFSFFRVVEAQVRALEPHLPARLRRHAIAQAAAFVRARLNGEHGLGAIFPAMVNAVQMLDALGVPPSGPEALQARGAIERLLVRRAGEAYCQPCLSPVWDTALMSHALLEAGTPDAVDAACRALDWLLPLQIVDLRGDWSARRPRLAPGGWAFQYENRHYPDVDDTAVVAMALERAGRLRPQAGYGDAIARARAWIVGMQGRGGGWGAFDIDNDYPYLNNIPFADHGALLDPPTADVSARCLSLLAQLDGGAGRGWMGRPPRRTPAGRALAWLLRAQERDGSWYGRWGMNYVYGTWSVLCALGAAGLGPDAAPVARARGWLASVQNRDGGWGEDARSYEPAQAGFVGAPSTASQTAWAMLGLMAGAAAGAAPGGVAERAAGGAADGATAAAVARGAAWLIARQRADGLWDEPHHTATGFARVFYLRYHGYARYFPLWALARWRNLRAGGAGAAVFGM</sequence>
<keyword evidence="8" id="KW-1185">Reference proteome</keyword>
<dbReference type="NCBIfam" id="TIGR01787">
    <property type="entry name" value="squalene_cyclas"/>
    <property type="match status" value="1"/>
</dbReference>